<evidence type="ECO:0000313" key="4">
    <source>
        <dbReference type="Proteomes" id="UP001250538"/>
    </source>
</evidence>
<keyword evidence="1" id="KW-0238">DNA-binding</keyword>
<dbReference type="GO" id="GO:0003677">
    <property type="term" value="F:DNA binding"/>
    <property type="evidence" value="ECO:0007669"/>
    <property type="project" value="UniProtKB-KW"/>
</dbReference>
<name>A0AAJ2JYI6_9BACL</name>
<dbReference type="EMBL" id="JAVYAA010000005">
    <property type="protein sequence ID" value="MDT8978692.1"/>
    <property type="molecule type" value="Genomic_DNA"/>
</dbReference>
<accession>A0AAJ2JYI6</accession>
<sequence>MYTISRFSQLCKMSARMLRHYDKEELLKPVHVDTTNGYRYYEGSQLETALWIKRLKEYKFSLPEIRTILQTPDKEALTRLIHSKIDELSNEMNRFKLIIAEMQEMIEDKADLVPVEKRSYDVLLGMRNEIRILSQRVQMKLDHMDKYVDSLYGKAEERNIRLLGVPSASFLDEEYTPEHSDIELMIPIVHMNDEDTSCDWQIRTLPKTFIATTLHIGSYDYIGYAHMALEEWLESNGYDLDGSPYETYLKGPECDCPVEEYVTQVCFPVLNKNKTIMA</sequence>
<protein>
    <submittedName>
        <fullName evidence="3">MerR family transcriptional regulator</fullName>
    </submittedName>
</protein>
<dbReference type="PANTHER" id="PTHR30204:SF97">
    <property type="entry name" value="MERR FAMILY REGULATORY PROTEIN"/>
    <property type="match status" value="1"/>
</dbReference>
<evidence type="ECO:0000313" key="3">
    <source>
        <dbReference type="EMBL" id="MDT8978692.1"/>
    </source>
</evidence>
<evidence type="ECO:0000259" key="2">
    <source>
        <dbReference type="PROSITE" id="PS50937"/>
    </source>
</evidence>
<dbReference type="Pfam" id="PF06445">
    <property type="entry name" value="GyrI-like"/>
    <property type="match status" value="1"/>
</dbReference>
<organism evidence="3 4">
    <name type="scientific">Paenibacillus suaedae</name>
    <dbReference type="NCBI Taxonomy" id="3077233"/>
    <lineage>
        <taxon>Bacteria</taxon>
        <taxon>Bacillati</taxon>
        <taxon>Bacillota</taxon>
        <taxon>Bacilli</taxon>
        <taxon>Bacillales</taxon>
        <taxon>Paenibacillaceae</taxon>
        <taxon>Paenibacillus</taxon>
    </lineage>
</organism>
<comment type="caution">
    <text evidence="3">The sequence shown here is derived from an EMBL/GenBank/DDBJ whole genome shotgun (WGS) entry which is preliminary data.</text>
</comment>
<dbReference type="SUPFAM" id="SSF46955">
    <property type="entry name" value="Putative DNA-binding domain"/>
    <property type="match status" value="1"/>
</dbReference>
<dbReference type="AlphaFoldDB" id="A0AAJ2JYI6"/>
<proteinExistence type="predicted"/>
<evidence type="ECO:0000256" key="1">
    <source>
        <dbReference type="ARBA" id="ARBA00023125"/>
    </source>
</evidence>
<dbReference type="InterPro" id="IPR010499">
    <property type="entry name" value="AraC_E-bd"/>
</dbReference>
<dbReference type="InterPro" id="IPR047057">
    <property type="entry name" value="MerR_fam"/>
</dbReference>
<feature type="domain" description="HTH merR-type" evidence="2">
    <location>
        <begin position="1"/>
        <end position="71"/>
    </location>
</feature>
<dbReference type="Gene3D" id="1.10.1660.10">
    <property type="match status" value="1"/>
</dbReference>
<dbReference type="InterPro" id="IPR000551">
    <property type="entry name" value="MerR-type_HTH_dom"/>
</dbReference>
<dbReference type="SUPFAM" id="SSF55136">
    <property type="entry name" value="Probable bacterial effector-binding domain"/>
    <property type="match status" value="1"/>
</dbReference>
<dbReference type="PROSITE" id="PS50937">
    <property type="entry name" value="HTH_MERR_2"/>
    <property type="match status" value="1"/>
</dbReference>
<dbReference type="PANTHER" id="PTHR30204">
    <property type="entry name" value="REDOX-CYCLING DRUG-SENSING TRANSCRIPTIONAL ACTIVATOR SOXR"/>
    <property type="match status" value="1"/>
</dbReference>
<dbReference type="Proteomes" id="UP001250538">
    <property type="component" value="Unassembled WGS sequence"/>
</dbReference>
<reference evidence="4" key="1">
    <citation type="submission" date="2023-09" db="EMBL/GenBank/DDBJ databases">
        <title>Paenibacillus sp. chi10 Genome sequencing and assembly.</title>
        <authorList>
            <person name="Kim I."/>
        </authorList>
    </citation>
    <scope>NUCLEOTIDE SEQUENCE [LARGE SCALE GENOMIC DNA]</scope>
    <source>
        <strain evidence="4">chi10</strain>
    </source>
</reference>
<gene>
    <name evidence="3" type="ORF">RQP50_20870</name>
</gene>
<keyword evidence="4" id="KW-1185">Reference proteome</keyword>
<dbReference type="SMART" id="SM00871">
    <property type="entry name" value="AraC_E_bind"/>
    <property type="match status" value="1"/>
</dbReference>
<dbReference type="InterPro" id="IPR009061">
    <property type="entry name" value="DNA-bd_dom_put_sf"/>
</dbReference>
<dbReference type="InterPro" id="IPR011256">
    <property type="entry name" value="Reg_factor_effector_dom_sf"/>
</dbReference>
<dbReference type="InterPro" id="IPR029442">
    <property type="entry name" value="GyrI-like"/>
</dbReference>
<dbReference type="Pfam" id="PF13411">
    <property type="entry name" value="MerR_1"/>
    <property type="match status" value="1"/>
</dbReference>
<dbReference type="SMART" id="SM00422">
    <property type="entry name" value="HTH_MERR"/>
    <property type="match status" value="1"/>
</dbReference>
<dbReference type="GO" id="GO:0003700">
    <property type="term" value="F:DNA-binding transcription factor activity"/>
    <property type="evidence" value="ECO:0007669"/>
    <property type="project" value="InterPro"/>
</dbReference>
<dbReference type="Gene3D" id="3.20.80.10">
    <property type="entry name" value="Regulatory factor, effector binding domain"/>
    <property type="match status" value="1"/>
</dbReference>
<dbReference type="RefSeq" id="WP_315746615.1">
    <property type="nucleotide sequence ID" value="NZ_JAVYAA010000005.1"/>
</dbReference>